<proteinExistence type="inferred from homology"/>
<protein>
    <submittedName>
        <fullName evidence="4">RICIN domain-containing protein</fullName>
    </submittedName>
</protein>
<dbReference type="SMART" id="SM00458">
    <property type="entry name" value="RICIN"/>
    <property type="match status" value="1"/>
</dbReference>
<dbReference type="InterPro" id="IPR037398">
    <property type="entry name" value="Glyco_hydro_64_fam"/>
</dbReference>
<reference evidence="4 5" key="1">
    <citation type="submission" date="2020-08" db="EMBL/GenBank/DDBJ databases">
        <title>Genome sequence of Phycicoccus endophyticus JCM 31784T.</title>
        <authorList>
            <person name="Hyun D.-W."/>
            <person name="Bae J.-W."/>
        </authorList>
    </citation>
    <scope>NUCLEOTIDE SEQUENCE [LARGE SCALE GENOMIC DNA]</scope>
    <source>
        <strain evidence="4 5">JCM 31784</strain>
    </source>
</reference>
<dbReference type="Proteomes" id="UP000515976">
    <property type="component" value="Chromosome"/>
</dbReference>
<dbReference type="InterPro" id="IPR037176">
    <property type="entry name" value="Osmotin/thaumatin-like_sf"/>
</dbReference>
<accession>A0A7G9R2B0</accession>
<evidence type="ECO:0000313" key="4">
    <source>
        <dbReference type="EMBL" id="QNN49735.1"/>
    </source>
</evidence>
<dbReference type="PANTHER" id="PTHR38165">
    <property type="match status" value="1"/>
</dbReference>
<dbReference type="Gene3D" id="2.80.10.50">
    <property type="match status" value="2"/>
</dbReference>
<dbReference type="Pfam" id="PF00652">
    <property type="entry name" value="Ricin_B_lectin"/>
    <property type="match status" value="1"/>
</dbReference>
<feature type="active site" description="Proton donor" evidence="1">
    <location>
        <position position="150"/>
    </location>
</feature>
<keyword evidence="1" id="KW-0378">Hydrolase</keyword>
<dbReference type="AlphaFoldDB" id="A0A7G9R2B0"/>
<sequence>MSRRWVSALLTVLSTLTAGLVLAAASPAAALGPDRLPLTVTNATGRGEALHLYVIGVDLASGRLGYVDAGGTFHAWPAGSNPPSPAPDVSVDGAGTGGASTLQLPRGFSGRVYFSLGDPLRFFLTPDGLVQPAPWAAGDPNHDILFDWSELTYDDSGLWLNSSQVDMFAVPHEVSVTGADGRTSSTGLVVDDGRRRVIDAIAAEPAFADSIVRRADGTVLRVLAPGKALGAGLLDPHYLDGYIDQAWNAYTTRTLTVQPFADRPQVRYYGHTSGSTMTFTDGSGAQIASFHKPSNASVWGCDGDLPSPNDDVVGPISRTLCAALTRGTLGSLDTQPSTDASQFYRGSAPDHYARVIHEAMADGRAYAFAYDDVGGFESLVHDGDPRAAGITLSPFTGATGGGSGGGTPPTNATAVVSDWNGLCLDVPNSRFEDGQRVQMWTCNGTEAQRWTAVGGRLESANGMCLDVAGGGTADGTPVQIARCSGNAAQQWVLSGAGDLVNPQADKCLDITDWVDGRGAALQIWTCAGTANQKWHQG</sequence>
<feature type="domain" description="GH64" evidence="3">
    <location>
        <begin position="33"/>
        <end position="394"/>
    </location>
</feature>
<dbReference type="Pfam" id="PF16483">
    <property type="entry name" value="Glyco_hydro_64"/>
    <property type="match status" value="1"/>
</dbReference>
<dbReference type="RefSeq" id="WP_166101543.1">
    <property type="nucleotide sequence ID" value="NZ_BMMY01000004.1"/>
</dbReference>
<gene>
    <name evidence="4" type="ORF">H9L10_01110</name>
</gene>
<evidence type="ECO:0000256" key="1">
    <source>
        <dbReference type="PROSITE-ProRule" id="PRU01350"/>
    </source>
</evidence>
<keyword evidence="1" id="KW-0326">Glycosidase</keyword>
<dbReference type="PROSITE" id="PS50231">
    <property type="entry name" value="RICIN_B_LECTIN"/>
    <property type="match status" value="1"/>
</dbReference>
<dbReference type="KEGG" id="pei:H9L10_01110"/>
<feature type="active site" description="Proton acceptor" evidence="1">
    <location>
        <position position="166"/>
    </location>
</feature>
<keyword evidence="2" id="KW-0732">Signal</keyword>
<comment type="similarity">
    <text evidence="1">Belongs to the glycosyl hydrolase 64 family.</text>
</comment>
<evidence type="ECO:0000256" key="2">
    <source>
        <dbReference type="SAM" id="SignalP"/>
    </source>
</evidence>
<organism evidence="4 5">
    <name type="scientific">Phycicoccus endophyticus</name>
    <dbReference type="NCBI Taxonomy" id="1690220"/>
    <lineage>
        <taxon>Bacteria</taxon>
        <taxon>Bacillati</taxon>
        <taxon>Actinomycetota</taxon>
        <taxon>Actinomycetes</taxon>
        <taxon>Micrococcales</taxon>
        <taxon>Intrasporangiaceae</taxon>
        <taxon>Phycicoccus</taxon>
    </lineage>
</organism>
<dbReference type="InterPro" id="IPR035992">
    <property type="entry name" value="Ricin_B-like_lectins"/>
</dbReference>
<feature type="signal peptide" evidence="2">
    <location>
        <begin position="1"/>
        <end position="23"/>
    </location>
</feature>
<evidence type="ECO:0000313" key="5">
    <source>
        <dbReference type="Proteomes" id="UP000515976"/>
    </source>
</evidence>
<dbReference type="Gene3D" id="2.60.110.10">
    <property type="entry name" value="Thaumatin"/>
    <property type="match status" value="1"/>
</dbReference>
<dbReference type="SUPFAM" id="SSF50370">
    <property type="entry name" value="Ricin B-like lectins"/>
    <property type="match status" value="1"/>
</dbReference>
<evidence type="ECO:0000259" key="3">
    <source>
        <dbReference type="PROSITE" id="PS52006"/>
    </source>
</evidence>
<keyword evidence="5" id="KW-1185">Reference proteome</keyword>
<dbReference type="InterPro" id="IPR042517">
    <property type="entry name" value="Glyco_hydro_64_N_2"/>
</dbReference>
<dbReference type="EMBL" id="CP060712">
    <property type="protein sequence ID" value="QNN49735.1"/>
    <property type="molecule type" value="Genomic_DNA"/>
</dbReference>
<dbReference type="GO" id="GO:0030246">
    <property type="term" value="F:carbohydrate binding"/>
    <property type="evidence" value="ECO:0007669"/>
    <property type="project" value="UniProtKB-UniRule"/>
</dbReference>
<dbReference type="Gene3D" id="3.30.920.50">
    <property type="entry name" value="Beta-1,3-glucanase, C-terminal domain"/>
    <property type="match status" value="1"/>
</dbReference>
<dbReference type="InterPro" id="IPR000772">
    <property type="entry name" value="Ricin_B_lectin"/>
</dbReference>
<dbReference type="PROSITE" id="PS52006">
    <property type="entry name" value="GH64"/>
    <property type="match status" value="1"/>
</dbReference>
<feature type="chain" id="PRO_5029002152" evidence="2">
    <location>
        <begin position="24"/>
        <end position="537"/>
    </location>
</feature>
<name>A0A7G9R2B0_9MICO</name>
<dbReference type="InterPro" id="IPR032477">
    <property type="entry name" value="Glyco_hydro_64"/>
</dbReference>
<dbReference type="PANTHER" id="PTHR38165:SF1">
    <property type="entry name" value="GLUCANASE B"/>
    <property type="match status" value="1"/>
</dbReference>
<dbReference type="GO" id="GO:0016798">
    <property type="term" value="F:hydrolase activity, acting on glycosyl bonds"/>
    <property type="evidence" value="ECO:0007669"/>
    <property type="project" value="UniProtKB-KW"/>
</dbReference>